<name>A0A8H6YWM5_9AGAR</name>
<evidence type="ECO:0000313" key="2">
    <source>
        <dbReference type="EMBL" id="KAF7366572.1"/>
    </source>
</evidence>
<reference evidence="2" key="1">
    <citation type="submission" date="2020-05" db="EMBL/GenBank/DDBJ databases">
        <title>Mycena genomes resolve the evolution of fungal bioluminescence.</title>
        <authorList>
            <person name="Tsai I.J."/>
        </authorList>
    </citation>
    <scope>NUCLEOTIDE SEQUENCE</scope>
    <source>
        <strain evidence="2">160909Yilan</strain>
    </source>
</reference>
<proteinExistence type="predicted"/>
<evidence type="ECO:0000313" key="3">
    <source>
        <dbReference type="Proteomes" id="UP000623467"/>
    </source>
</evidence>
<organism evidence="2 3">
    <name type="scientific">Mycena sanguinolenta</name>
    <dbReference type="NCBI Taxonomy" id="230812"/>
    <lineage>
        <taxon>Eukaryota</taxon>
        <taxon>Fungi</taxon>
        <taxon>Dikarya</taxon>
        <taxon>Basidiomycota</taxon>
        <taxon>Agaricomycotina</taxon>
        <taxon>Agaricomycetes</taxon>
        <taxon>Agaricomycetidae</taxon>
        <taxon>Agaricales</taxon>
        <taxon>Marasmiineae</taxon>
        <taxon>Mycenaceae</taxon>
        <taxon>Mycena</taxon>
    </lineage>
</organism>
<accession>A0A8H6YWM5</accession>
<sequence length="208" mass="22181">MTPTSSSSTHLQSHLGERQPCARDVSVHLALCSSHDTATRACSTPHVAVPPRRVSITHCGIPAHLHAGRCFARVLCAPSMSQPRLGRIPARPISSTAHPAPAGTLPAGHAAPRRRHQLDASSVNRNCDTPRTPPSLDSLAHLANTYLRHLPYAAAPADASPPHARPHTQHRRVYAVAAFSLSPPLPRSFPRSRHALPVSGAARLLRAA</sequence>
<evidence type="ECO:0000256" key="1">
    <source>
        <dbReference type="SAM" id="MobiDB-lite"/>
    </source>
</evidence>
<keyword evidence="3" id="KW-1185">Reference proteome</keyword>
<dbReference type="EMBL" id="JACAZH010000006">
    <property type="protein sequence ID" value="KAF7366572.1"/>
    <property type="molecule type" value="Genomic_DNA"/>
</dbReference>
<dbReference type="AlphaFoldDB" id="A0A8H6YWM5"/>
<dbReference type="Proteomes" id="UP000623467">
    <property type="component" value="Unassembled WGS sequence"/>
</dbReference>
<gene>
    <name evidence="2" type="ORF">MSAN_00914600</name>
</gene>
<comment type="caution">
    <text evidence="2">The sequence shown here is derived from an EMBL/GenBank/DDBJ whole genome shotgun (WGS) entry which is preliminary data.</text>
</comment>
<protein>
    <submittedName>
        <fullName evidence="2">Uncharacterized protein</fullName>
    </submittedName>
</protein>
<feature type="region of interest" description="Disordered" evidence="1">
    <location>
        <begin position="91"/>
        <end position="112"/>
    </location>
</feature>